<name>A0A2S7EX77_9XANT</name>
<protein>
    <submittedName>
        <fullName evidence="6">4-aminobutyrate aminotransferase</fullName>
    </submittedName>
</protein>
<dbReference type="InterPro" id="IPR005814">
    <property type="entry name" value="Aminotrans_3"/>
</dbReference>
<dbReference type="InterPro" id="IPR050103">
    <property type="entry name" value="Class-III_PLP-dep_AT"/>
</dbReference>
<evidence type="ECO:0000256" key="5">
    <source>
        <dbReference type="SAM" id="MobiDB-lite"/>
    </source>
</evidence>
<accession>A0A2S7EX77</accession>
<dbReference type="EMBL" id="MDEG01000007">
    <property type="protein sequence ID" value="PPU97729.1"/>
    <property type="molecule type" value="Genomic_DNA"/>
</dbReference>
<dbReference type="FunFam" id="3.40.640.10:FF:000004">
    <property type="entry name" value="Acetylornithine aminotransferase"/>
    <property type="match status" value="1"/>
</dbReference>
<gene>
    <name evidence="6" type="ORF">XhyaCFBP1156_10295</name>
</gene>
<dbReference type="GO" id="GO:0008483">
    <property type="term" value="F:transaminase activity"/>
    <property type="evidence" value="ECO:0007669"/>
    <property type="project" value="UniProtKB-KW"/>
</dbReference>
<evidence type="ECO:0000313" key="7">
    <source>
        <dbReference type="Proteomes" id="UP000238261"/>
    </source>
</evidence>
<feature type="region of interest" description="Disordered" evidence="5">
    <location>
        <begin position="1"/>
        <end position="28"/>
    </location>
</feature>
<dbReference type="SUPFAM" id="SSF53383">
    <property type="entry name" value="PLP-dependent transferases"/>
    <property type="match status" value="1"/>
</dbReference>
<dbReference type="GO" id="GO:0042802">
    <property type="term" value="F:identical protein binding"/>
    <property type="evidence" value="ECO:0007669"/>
    <property type="project" value="TreeGrafter"/>
</dbReference>
<proteinExistence type="inferred from homology"/>
<dbReference type="PANTHER" id="PTHR11986">
    <property type="entry name" value="AMINOTRANSFERASE CLASS III"/>
    <property type="match status" value="1"/>
</dbReference>
<evidence type="ECO:0000256" key="4">
    <source>
        <dbReference type="RuleBase" id="RU003560"/>
    </source>
</evidence>
<reference evidence="7" key="1">
    <citation type="submission" date="2016-08" db="EMBL/GenBank/DDBJ databases">
        <authorList>
            <person name="Merda D."/>
            <person name="Briand M."/>
            <person name="Taghouti G."/>
            <person name="Carrere S."/>
            <person name="Gouzy J."/>
            <person name="Portier P."/>
            <person name="Jacques M.-A."/>
            <person name="Fischer-Le Saux M."/>
        </authorList>
    </citation>
    <scope>NUCLEOTIDE SEQUENCE [LARGE SCALE GENOMIC DNA]</scope>
    <source>
        <strain evidence="7">CFBP1156</strain>
    </source>
</reference>
<dbReference type="OrthoDB" id="9801052at2"/>
<keyword evidence="2 6" id="KW-0032">Aminotransferase</keyword>
<dbReference type="InterPro" id="IPR049704">
    <property type="entry name" value="Aminotrans_3_PPA_site"/>
</dbReference>
<dbReference type="InterPro" id="IPR015424">
    <property type="entry name" value="PyrdxlP-dep_Trfase"/>
</dbReference>
<dbReference type="Proteomes" id="UP000238261">
    <property type="component" value="Unassembled WGS sequence"/>
</dbReference>
<dbReference type="PIRSF" id="PIRSF000521">
    <property type="entry name" value="Transaminase_4ab_Lys_Orn"/>
    <property type="match status" value="1"/>
</dbReference>
<keyword evidence="7" id="KW-1185">Reference proteome</keyword>
<keyword evidence="6" id="KW-0808">Transferase</keyword>
<dbReference type="AlphaFoldDB" id="A0A2S7EX77"/>
<dbReference type="GO" id="GO:0030170">
    <property type="term" value="F:pyridoxal phosphate binding"/>
    <property type="evidence" value="ECO:0007669"/>
    <property type="project" value="InterPro"/>
</dbReference>
<comment type="cofactor">
    <cofactor evidence="1">
        <name>pyridoxal 5'-phosphate</name>
        <dbReference type="ChEBI" id="CHEBI:597326"/>
    </cofactor>
</comment>
<dbReference type="Pfam" id="PF00202">
    <property type="entry name" value="Aminotran_3"/>
    <property type="match status" value="1"/>
</dbReference>
<dbReference type="Gene3D" id="3.90.1150.10">
    <property type="entry name" value="Aspartate Aminotransferase, domain 1"/>
    <property type="match status" value="1"/>
</dbReference>
<evidence type="ECO:0000256" key="1">
    <source>
        <dbReference type="ARBA" id="ARBA00001933"/>
    </source>
</evidence>
<dbReference type="Gene3D" id="3.40.640.10">
    <property type="entry name" value="Type I PLP-dependent aspartate aminotransferase-like (Major domain)"/>
    <property type="match status" value="1"/>
</dbReference>
<dbReference type="CDD" id="cd00610">
    <property type="entry name" value="OAT_like"/>
    <property type="match status" value="1"/>
</dbReference>
<evidence type="ECO:0000256" key="2">
    <source>
        <dbReference type="ARBA" id="ARBA00022576"/>
    </source>
</evidence>
<evidence type="ECO:0000313" key="6">
    <source>
        <dbReference type="EMBL" id="PPU97729.1"/>
    </source>
</evidence>
<comment type="similarity">
    <text evidence="4">Belongs to the class-III pyridoxal-phosphate-dependent aminotransferase family.</text>
</comment>
<sequence length="444" mass="46946">MEANPTRDIRCRTPRSLRPLAQRPPLPPPGLGPVGAALATVHPIVLSHGRNALVWDSAGREYIDFVGGIGVLNLGHCHPAVVAAVAGQAQRLIHSAYNAVPHQGYGELMEALADFVAVGYPLAGMLTNSGAEAVENALKIVRAATGRSAVIAFDGGFHGRTLAALNLNGKVVPYKQGVGPLPGPVYHVPYPSQDTGVDAQTAFAAIARLLEVEIDAGEVGCFVVEPILGDGGFQALDPAFACRLRSFCDERGIVLVVDEIQSGFGRTGRRFAFHRLGIEPDLLLLGKSIAGGLPLGAVVGRRELLDSLPQGGLGGTYSGNPLACAAALASLRIMTDANLAAWGQAQEHAVLRRHAHWRRRALSPCLGRLTGVGAMRGIELTDPQGAPGTWQLATLLQRARDRGLLLMPSGRHRHIVRLLAPLTIEPELFERGLDIIESCLADLG</sequence>
<feature type="compositionally biased region" description="Basic and acidic residues" evidence="5">
    <location>
        <begin position="1"/>
        <end position="11"/>
    </location>
</feature>
<comment type="caution">
    <text evidence="6">The sequence shown here is derived from an EMBL/GenBank/DDBJ whole genome shotgun (WGS) entry which is preliminary data.</text>
</comment>
<dbReference type="InterPro" id="IPR015421">
    <property type="entry name" value="PyrdxlP-dep_Trfase_major"/>
</dbReference>
<dbReference type="PROSITE" id="PS00600">
    <property type="entry name" value="AA_TRANSFER_CLASS_3"/>
    <property type="match status" value="1"/>
</dbReference>
<evidence type="ECO:0000256" key="3">
    <source>
        <dbReference type="ARBA" id="ARBA00022898"/>
    </source>
</evidence>
<keyword evidence="3 4" id="KW-0663">Pyridoxal phosphate</keyword>
<organism evidence="6 7">
    <name type="scientific">Xanthomonas hyacinthi</name>
    <dbReference type="NCBI Taxonomy" id="56455"/>
    <lineage>
        <taxon>Bacteria</taxon>
        <taxon>Pseudomonadati</taxon>
        <taxon>Pseudomonadota</taxon>
        <taxon>Gammaproteobacteria</taxon>
        <taxon>Lysobacterales</taxon>
        <taxon>Lysobacteraceae</taxon>
        <taxon>Xanthomonas</taxon>
    </lineage>
</organism>
<dbReference type="InterPro" id="IPR015422">
    <property type="entry name" value="PyrdxlP-dep_Trfase_small"/>
</dbReference>